<dbReference type="InterPro" id="IPR000212">
    <property type="entry name" value="DNA_helicase_UvrD/REP"/>
</dbReference>
<keyword evidence="6" id="KW-0413">Isomerase</keyword>
<dbReference type="Gene3D" id="1.10.10.160">
    <property type="match status" value="1"/>
</dbReference>
<keyword evidence="3 10" id="KW-0378">Hydrolase</keyword>
<sequence>MQEQVLPAELNEYQRKAVFNDSSACLVNANVGSGKTTVLTAKVKYLHEACGVNCEDMVVLTFTNKAAGEIRERLGAMRDQGELVQMRYFGTFHSVALQLLRERLPVQQLGYTPDFLVMDPEEELDMALRLIQDRKLQIKYRNRLKKRLEQEDEEAVPSENGREKLPSPPGRRIQDDMPVLLQAMKEEKRARNRMTFADLIRNTEALLAEVEWRPAWVIIDEVQDCDAWQLALVRRLLDKGARLFAVGDPNQVIYSWRGSACNVFYTLRTEYQATELSLPVNYRSSASILEAASAFSQYGSSLTGNRERGSKIVVKKHYDPFQEACYLADRIKELLGSGISPGQIAVFYRLQNQSGVLEEVFAREEIPFQVSVKHTLRDCPVQYWLLQVLRFSLSREDYPAGIYALSHKEYGERRNGKPITEKTAAAVLHGEKDLKLPLYERMLAFSECCPSLDSPQALYDYFSLDGYLRPTSASFQKDKGRILAMLESLFRQQPSEGENLPDRLRSFLNDAVLYGLPEQETKEEDGRVKLMTLHASKGLEFSFCFIIGVNYGLIPLRTAGFEEEDEERRLFFVGMTRAKDFLELSYYTNPDNRVMPGESRFIRMIPPELIQEETADPAQGNLQELRKMVRQEIEARQNRAEETLEADLPELPEEPSQPQPAGKEIIQPRTVIHRKYGRGTVIREDDAMMEIEFEGYGAKEFLKAFSAMEFVEE</sequence>
<evidence type="ECO:0000259" key="13">
    <source>
        <dbReference type="PROSITE" id="PS51217"/>
    </source>
</evidence>
<dbReference type="Proteomes" id="UP000261166">
    <property type="component" value="Unassembled WGS sequence"/>
</dbReference>
<dbReference type="SUPFAM" id="SSF52540">
    <property type="entry name" value="P-loop containing nucleoside triphosphate hydrolases"/>
    <property type="match status" value="1"/>
</dbReference>
<protein>
    <recommendedName>
        <fullName evidence="8">DNA 3'-5' helicase</fullName>
        <ecNumber evidence="8">5.6.2.4</ecNumber>
    </recommendedName>
</protein>
<organism evidence="14 16">
    <name type="scientific">Eisenbergiella massiliensis</name>
    <dbReference type="NCBI Taxonomy" id="1720294"/>
    <lineage>
        <taxon>Bacteria</taxon>
        <taxon>Bacillati</taxon>
        <taxon>Bacillota</taxon>
        <taxon>Clostridia</taxon>
        <taxon>Lachnospirales</taxon>
        <taxon>Lachnospiraceae</taxon>
        <taxon>Eisenbergiella</taxon>
    </lineage>
</organism>
<dbReference type="OrthoDB" id="9765670at2"/>
<name>A0A3E3I058_9FIRM</name>
<feature type="binding site" evidence="10">
    <location>
        <begin position="29"/>
        <end position="36"/>
    </location>
    <ligand>
        <name>ATP</name>
        <dbReference type="ChEBI" id="CHEBI:30616"/>
    </ligand>
</feature>
<comment type="catalytic activity">
    <reaction evidence="9">
        <text>ATP + H2O = ADP + phosphate + H(+)</text>
        <dbReference type="Rhea" id="RHEA:13065"/>
        <dbReference type="ChEBI" id="CHEBI:15377"/>
        <dbReference type="ChEBI" id="CHEBI:15378"/>
        <dbReference type="ChEBI" id="CHEBI:30616"/>
        <dbReference type="ChEBI" id="CHEBI:43474"/>
        <dbReference type="ChEBI" id="CHEBI:456216"/>
        <dbReference type="EC" id="5.6.2.4"/>
    </reaction>
</comment>
<dbReference type="EMBL" id="QVLV01000015">
    <property type="protein sequence ID" value="RGE57574.1"/>
    <property type="molecule type" value="Genomic_DNA"/>
</dbReference>
<evidence type="ECO:0000313" key="14">
    <source>
        <dbReference type="EMBL" id="RGE57574.1"/>
    </source>
</evidence>
<dbReference type="Gene3D" id="1.10.486.10">
    <property type="entry name" value="PCRA, domain 4"/>
    <property type="match status" value="1"/>
</dbReference>
<dbReference type="PANTHER" id="PTHR11070">
    <property type="entry name" value="UVRD / RECB / PCRA DNA HELICASE FAMILY MEMBER"/>
    <property type="match status" value="1"/>
</dbReference>
<dbReference type="Pfam" id="PF00580">
    <property type="entry name" value="UvrD-helicase"/>
    <property type="match status" value="1"/>
</dbReference>
<dbReference type="InterPro" id="IPR027417">
    <property type="entry name" value="P-loop_NTPase"/>
</dbReference>
<dbReference type="InterPro" id="IPR014016">
    <property type="entry name" value="UvrD-like_ATP-bd"/>
</dbReference>
<feature type="domain" description="UvrD-like helicase C-terminal" evidence="13">
    <location>
        <begin position="281"/>
        <end position="538"/>
    </location>
</feature>
<comment type="caution">
    <text evidence="14">The sequence shown here is derived from an EMBL/GenBank/DDBJ whole genome shotgun (WGS) entry which is preliminary data.</text>
</comment>
<dbReference type="GO" id="GO:0016787">
    <property type="term" value="F:hydrolase activity"/>
    <property type="evidence" value="ECO:0007669"/>
    <property type="project" value="UniProtKB-UniRule"/>
</dbReference>
<dbReference type="InterPro" id="IPR013986">
    <property type="entry name" value="DExx_box_DNA_helicase_dom_sf"/>
</dbReference>
<evidence type="ECO:0000256" key="11">
    <source>
        <dbReference type="SAM" id="MobiDB-lite"/>
    </source>
</evidence>
<dbReference type="AlphaFoldDB" id="A0A3E3I058"/>
<evidence type="ECO:0000256" key="4">
    <source>
        <dbReference type="ARBA" id="ARBA00022806"/>
    </source>
</evidence>
<comment type="similarity">
    <text evidence="1">Belongs to the helicase family. UvrD subfamily.</text>
</comment>
<dbReference type="Pfam" id="PF13361">
    <property type="entry name" value="UvrD_C"/>
    <property type="match status" value="2"/>
</dbReference>
<dbReference type="GO" id="GO:0000725">
    <property type="term" value="P:recombinational repair"/>
    <property type="evidence" value="ECO:0007669"/>
    <property type="project" value="TreeGrafter"/>
</dbReference>
<evidence type="ECO:0000313" key="16">
    <source>
        <dbReference type="Proteomes" id="UP000260812"/>
    </source>
</evidence>
<dbReference type="Gene3D" id="3.40.50.300">
    <property type="entry name" value="P-loop containing nucleotide triphosphate hydrolases"/>
    <property type="match status" value="2"/>
</dbReference>
<evidence type="ECO:0000256" key="10">
    <source>
        <dbReference type="PROSITE-ProRule" id="PRU00560"/>
    </source>
</evidence>
<keyword evidence="4 10" id="KW-0347">Helicase</keyword>
<comment type="catalytic activity">
    <reaction evidence="7">
        <text>Couples ATP hydrolysis with the unwinding of duplex DNA by translocating in the 3'-5' direction.</text>
        <dbReference type="EC" id="5.6.2.4"/>
    </reaction>
</comment>
<feature type="region of interest" description="Disordered" evidence="11">
    <location>
        <begin position="637"/>
        <end position="665"/>
    </location>
</feature>
<keyword evidence="5 10" id="KW-0067">ATP-binding</keyword>
<evidence type="ECO:0000256" key="8">
    <source>
        <dbReference type="ARBA" id="ARBA00034808"/>
    </source>
</evidence>
<evidence type="ECO:0000256" key="1">
    <source>
        <dbReference type="ARBA" id="ARBA00009922"/>
    </source>
</evidence>
<dbReference type="GO" id="GO:0005829">
    <property type="term" value="C:cytosol"/>
    <property type="evidence" value="ECO:0007669"/>
    <property type="project" value="TreeGrafter"/>
</dbReference>
<feature type="compositionally biased region" description="Acidic residues" evidence="11">
    <location>
        <begin position="643"/>
        <end position="653"/>
    </location>
</feature>
<keyword evidence="2 10" id="KW-0547">Nucleotide-binding</keyword>
<evidence type="ECO:0000313" key="15">
    <source>
        <dbReference type="EMBL" id="RGE67985.1"/>
    </source>
</evidence>
<proteinExistence type="inferred from homology"/>
<reference evidence="14 17" key="1">
    <citation type="submission" date="2018-08" db="EMBL/GenBank/DDBJ databases">
        <title>A genome reference for cultivated species of the human gut microbiota.</title>
        <authorList>
            <person name="Zou Y."/>
            <person name="Xue W."/>
            <person name="Luo G."/>
        </authorList>
    </citation>
    <scope>NUCLEOTIDE SEQUENCE [LARGE SCALE GENOMIC DNA]</scope>
    <source>
        <strain evidence="15 17">AF26-4BH</strain>
        <strain evidence="14">TF05-5AC</strain>
    </source>
</reference>
<dbReference type="GO" id="GO:0043138">
    <property type="term" value="F:3'-5' DNA helicase activity"/>
    <property type="evidence" value="ECO:0007669"/>
    <property type="project" value="UniProtKB-EC"/>
</dbReference>
<dbReference type="PANTHER" id="PTHR11070:SF63">
    <property type="entry name" value="DNA HELICASE IV"/>
    <property type="match status" value="1"/>
</dbReference>
<dbReference type="InterPro" id="IPR014017">
    <property type="entry name" value="DNA_helicase_UvrD-like_C"/>
</dbReference>
<dbReference type="GeneID" id="97988939"/>
<evidence type="ECO:0000256" key="3">
    <source>
        <dbReference type="ARBA" id="ARBA00022801"/>
    </source>
</evidence>
<evidence type="ECO:0000256" key="7">
    <source>
        <dbReference type="ARBA" id="ARBA00034617"/>
    </source>
</evidence>
<accession>A0A3E3I058</accession>
<evidence type="ECO:0000256" key="6">
    <source>
        <dbReference type="ARBA" id="ARBA00023235"/>
    </source>
</evidence>
<dbReference type="GO" id="GO:0003677">
    <property type="term" value="F:DNA binding"/>
    <property type="evidence" value="ECO:0007669"/>
    <property type="project" value="InterPro"/>
</dbReference>
<evidence type="ECO:0000256" key="5">
    <source>
        <dbReference type="ARBA" id="ARBA00022840"/>
    </source>
</evidence>
<dbReference type="Proteomes" id="UP000260812">
    <property type="component" value="Unassembled WGS sequence"/>
</dbReference>
<dbReference type="EMBL" id="QVLU01000022">
    <property type="protein sequence ID" value="RGE67985.1"/>
    <property type="molecule type" value="Genomic_DNA"/>
</dbReference>
<dbReference type="CDD" id="cd17932">
    <property type="entry name" value="DEXQc_UvrD"/>
    <property type="match status" value="1"/>
</dbReference>
<keyword evidence="16" id="KW-1185">Reference proteome</keyword>
<evidence type="ECO:0000256" key="9">
    <source>
        <dbReference type="ARBA" id="ARBA00048988"/>
    </source>
</evidence>
<feature type="domain" description="UvrD-like helicase ATP-binding" evidence="12">
    <location>
        <begin position="8"/>
        <end position="285"/>
    </location>
</feature>
<dbReference type="PROSITE" id="PS51198">
    <property type="entry name" value="UVRD_HELICASE_ATP_BIND"/>
    <property type="match status" value="1"/>
</dbReference>
<dbReference type="PROSITE" id="PS51217">
    <property type="entry name" value="UVRD_HELICASE_CTER"/>
    <property type="match status" value="1"/>
</dbReference>
<dbReference type="RefSeq" id="WP_025491163.1">
    <property type="nucleotide sequence ID" value="NZ_CALBAU010000172.1"/>
</dbReference>
<evidence type="ECO:0000313" key="17">
    <source>
        <dbReference type="Proteomes" id="UP000261166"/>
    </source>
</evidence>
<evidence type="ECO:0000256" key="2">
    <source>
        <dbReference type="ARBA" id="ARBA00022741"/>
    </source>
</evidence>
<dbReference type="EC" id="5.6.2.4" evidence="8"/>
<feature type="region of interest" description="Disordered" evidence="11">
    <location>
        <begin position="149"/>
        <end position="173"/>
    </location>
</feature>
<dbReference type="GO" id="GO:0005524">
    <property type="term" value="F:ATP binding"/>
    <property type="evidence" value="ECO:0007669"/>
    <property type="project" value="UniProtKB-UniRule"/>
</dbReference>
<gene>
    <name evidence="15" type="ORF">DWY69_21075</name>
    <name evidence="14" type="ORF">DXC51_19200</name>
</gene>
<evidence type="ECO:0000259" key="12">
    <source>
        <dbReference type="PROSITE" id="PS51198"/>
    </source>
</evidence>